<dbReference type="AlphaFoldDB" id="A0A7J8C2L2"/>
<comment type="caution">
    <text evidence="1">The sequence shown here is derived from an EMBL/GenBank/DDBJ whole genome shotgun (WGS) entry which is preliminary data.</text>
</comment>
<evidence type="ECO:0000313" key="2">
    <source>
        <dbReference type="Proteomes" id="UP000593571"/>
    </source>
</evidence>
<reference evidence="1 2" key="1">
    <citation type="journal article" date="2020" name="Nature">
        <title>Six reference-quality genomes reveal evolution of bat adaptations.</title>
        <authorList>
            <person name="Jebb D."/>
            <person name="Huang Z."/>
            <person name="Pippel M."/>
            <person name="Hughes G.M."/>
            <person name="Lavrichenko K."/>
            <person name="Devanna P."/>
            <person name="Winkler S."/>
            <person name="Jermiin L.S."/>
            <person name="Skirmuntt E.C."/>
            <person name="Katzourakis A."/>
            <person name="Burkitt-Gray L."/>
            <person name="Ray D.A."/>
            <person name="Sullivan K.A.M."/>
            <person name="Roscito J.G."/>
            <person name="Kirilenko B.M."/>
            <person name="Davalos L.M."/>
            <person name="Corthals A.P."/>
            <person name="Power M.L."/>
            <person name="Jones G."/>
            <person name="Ransome R.D."/>
            <person name="Dechmann D.K.N."/>
            <person name="Locatelli A.G."/>
            <person name="Puechmaille S.J."/>
            <person name="Fedrigo O."/>
            <person name="Jarvis E.D."/>
            <person name="Hiller M."/>
            <person name="Vernes S.C."/>
            <person name="Myers E.W."/>
            <person name="Teeling E.C."/>
        </authorList>
    </citation>
    <scope>NUCLEOTIDE SEQUENCE [LARGE SCALE GENOMIC DNA]</scope>
    <source>
        <strain evidence="1">MRouAeg1</strain>
        <tissue evidence="1">Muscle</tissue>
    </source>
</reference>
<sequence length="130" mass="14739">MQCSLFCYDFSSMTGQTTNKCNVLSRYTIIKHISLYQDNNALVLPSQEDRALVRARSFSISWDGLGYAVVTNNAKISVDHQKSFIYHCAVCPSWVTSAPCHHCSHSTTHYLDQRLANLEARTDHLFLHGQ</sequence>
<keyword evidence="2" id="KW-1185">Reference proteome</keyword>
<evidence type="ECO:0000313" key="1">
    <source>
        <dbReference type="EMBL" id="KAF6405060.1"/>
    </source>
</evidence>
<name>A0A7J8C2L2_ROUAE</name>
<dbReference type="EMBL" id="JACASE010000015">
    <property type="protein sequence ID" value="KAF6405060.1"/>
    <property type="molecule type" value="Genomic_DNA"/>
</dbReference>
<gene>
    <name evidence="1" type="ORF">HJG63_009375</name>
</gene>
<accession>A0A7J8C2L2</accession>
<dbReference type="Proteomes" id="UP000593571">
    <property type="component" value="Unassembled WGS sequence"/>
</dbReference>
<proteinExistence type="predicted"/>
<organism evidence="1 2">
    <name type="scientific">Rousettus aegyptiacus</name>
    <name type="common">Egyptian fruit bat</name>
    <name type="synonym">Pteropus aegyptiacus</name>
    <dbReference type="NCBI Taxonomy" id="9407"/>
    <lineage>
        <taxon>Eukaryota</taxon>
        <taxon>Metazoa</taxon>
        <taxon>Chordata</taxon>
        <taxon>Craniata</taxon>
        <taxon>Vertebrata</taxon>
        <taxon>Euteleostomi</taxon>
        <taxon>Mammalia</taxon>
        <taxon>Eutheria</taxon>
        <taxon>Laurasiatheria</taxon>
        <taxon>Chiroptera</taxon>
        <taxon>Yinpterochiroptera</taxon>
        <taxon>Pteropodoidea</taxon>
        <taxon>Pteropodidae</taxon>
        <taxon>Rousettinae</taxon>
        <taxon>Rousettus</taxon>
    </lineage>
</organism>
<protein>
    <submittedName>
        <fullName evidence="1">Uncharacterized protein</fullName>
    </submittedName>
</protein>